<dbReference type="Pfam" id="PF05721">
    <property type="entry name" value="PhyH"/>
    <property type="match status" value="1"/>
</dbReference>
<dbReference type="SUPFAM" id="SSF51197">
    <property type="entry name" value="Clavaminate synthase-like"/>
    <property type="match status" value="1"/>
</dbReference>
<dbReference type="Proteomes" id="UP001220324">
    <property type="component" value="Unassembled WGS sequence"/>
</dbReference>
<organism evidence="2 3">
    <name type="scientific">Penicillium frequentans</name>
    <dbReference type="NCBI Taxonomy" id="3151616"/>
    <lineage>
        <taxon>Eukaryota</taxon>
        <taxon>Fungi</taxon>
        <taxon>Dikarya</taxon>
        <taxon>Ascomycota</taxon>
        <taxon>Pezizomycotina</taxon>
        <taxon>Eurotiomycetes</taxon>
        <taxon>Eurotiomycetidae</taxon>
        <taxon>Eurotiales</taxon>
        <taxon>Aspergillaceae</taxon>
        <taxon>Penicillium</taxon>
    </lineage>
</organism>
<proteinExistence type="predicted"/>
<comment type="caution">
    <text evidence="2">The sequence shown here is derived from an EMBL/GenBank/DDBJ whole genome shotgun (WGS) entry which is preliminary data.</text>
</comment>
<evidence type="ECO:0000313" key="2">
    <source>
        <dbReference type="EMBL" id="KAJ5525875.1"/>
    </source>
</evidence>
<sequence>MGPTAPEESTIRYPAISVFDKSKQYSDFRDELQQKGFVVVKGALSETRALEYRQKAFDWVQSFGTRLDLNDRKTWTAENLPAMNKVRTFHAYGVVHEKFMWDARMEPGVLDAFSKLWGTDELIVSFDNLNITFPNAPDFPARAAWQHIDQSPNKRGLHCVQGIINLSTSGPEDGGLVVYPGSHLLNDEFFDAHPNSATRQLRNDVYIFTKEELNWFEQRGMRPHKVCAEPGDLILWDSRTIHYGSDPTEKGTRIRTAIYATYMPASLATPDQLAKKKLVFEEYTGTTHWPFEHIEPGSLRSKPLLPDGSIEPRAKTRREPLEKPEHTDKLLKLAGIIPY</sequence>
<evidence type="ECO:0000313" key="3">
    <source>
        <dbReference type="Proteomes" id="UP001220324"/>
    </source>
</evidence>
<feature type="compositionally biased region" description="Basic and acidic residues" evidence="1">
    <location>
        <begin position="310"/>
        <end position="325"/>
    </location>
</feature>
<accession>A0AAD6GBS4</accession>
<dbReference type="EMBL" id="JAQIZZ010000008">
    <property type="protein sequence ID" value="KAJ5525875.1"/>
    <property type="molecule type" value="Genomic_DNA"/>
</dbReference>
<dbReference type="InterPro" id="IPR008775">
    <property type="entry name" value="Phytyl_CoA_dOase-like"/>
</dbReference>
<dbReference type="AlphaFoldDB" id="A0AAD6GBS4"/>
<feature type="region of interest" description="Disordered" evidence="1">
    <location>
        <begin position="302"/>
        <end position="325"/>
    </location>
</feature>
<evidence type="ECO:0008006" key="4">
    <source>
        <dbReference type="Google" id="ProtNLM"/>
    </source>
</evidence>
<dbReference type="PANTHER" id="PTHR31630:SF6">
    <property type="entry name" value="PHYTANOYL-COA DIOXYGENASE-RELATED"/>
    <property type="match status" value="1"/>
</dbReference>
<evidence type="ECO:0000256" key="1">
    <source>
        <dbReference type="SAM" id="MobiDB-lite"/>
    </source>
</evidence>
<reference evidence="2 3" key="1">
    <citation type="journal article" date="2023" name="IMA Fungus">
        <title>Comparative genomic study of the Penicillium genus elucidates a diverse pangenome and 15 lateral gene transfer events.</title>
        <authorList>
            <person name="Petersen C."/>
            <person name="Sorensen T."/>
            <person name="Nielsen M.R."/>
            <person name="Sondergaard T.E."/>
            <person name="Sorensen J.L."/>
            <person name="Fitzpatrick D.A."/>
            <person name="Frisvad J.C."/>
            <person name="Nielsen K.L."/>
        </authorList>
    </citation>
    <scope>NUCLEOTIDE SEQUENCE [LARGE SCALE GENOMIC DNA]</scope>
    <source>
        <strain evidence="2 3">IBT 35679</strain>
    </source>
</reference>
<name>A0AAD6GBS4_9EURO</name>
<gene>
    <name evidence="2" type="ORF">N7494_012525</name>
</gene>
<protein>
    <recommendedName>
        <fullName evidence="4">Phytanoyl-CoA dioxygenase</fullName>
    </recommendedName>
</protein>
<dbReference type="Gene3D" id="2.60.120.620">
    <property type="entry name" value="q2cbj1_9rhob like domain"/>
    <property type="match status" value="1"/>
</dbReference>
<keyword evidence="3" id="KW-1185">Reference proteome</keyword>
<dbReference type="PANTHER" id="PTHR31630">
    <property type="entry name" value="PHYTANOYL-COA DIOXYGENASE-RELATED-RELATED"/>
    <property type="match status" value="1"/>
</dbReference>